<dbReference type="GO" id="GO:0016872">
    <property type="term" value="F:intramolecular lyase activity"/>
    <property type="evidence" value="ECO:0007669"/>
    <property type="project" value="InterPro"/>
</dbReference>
<dbReference type="EMBL" id="JACCFW010000001">
    <property type="protein sequence ID" value="NYJ76063.1"/>
    <property type="molecule type" value="Genomic_DNA"/>
</dbReference>
<dbReference type="GO" id="GO:0016117">
    <property type="term" value="P:carotenoid biosynthetic process"/>
    <property type="evidence" value="ECO:0007669"/>
    <property type="project" value="UniProtKB-KW"/>
</dbReference>
<evidence type="ECO:0000313" key="10">
    <source>
        <dbReference type="EMBL" id="NYJ76063.1"/>
    </source>
</evidence>
<keyword evidence="5 8" id="KW-1133">Transmembrane helix</keyword>
<feature type="transmembrane region" description="Helical" evidence="8">
    <location>
        <begin position="6"/>
        <end position="24"/>
    </location>
</feature>
<evidence type="ECO:0000313" key="11">
    <source>
        <dbReference type="Proteomes" id="UP000571817"/>
    </source>
</evidence>
<protein>
    <submittedName>
        <fullName evidence="10">Lycopene cyclase domain-containing protein</fullName>
    </submittedName>
</protein>
<organism evidence="10 11">
    <name type="scientific">Allobranchiibius huperziae</name>
    <dbReference type="NCBI Taxonomy" id="1874116"/>
    <lineage>
        <taxon>Bacteria</taxon>
        <taxon>Bacillati</taxon>
        <taxon>Actinomycetota</taxon>
        <taxon>Actinomycetes</taxon>
        <taxon>Micrococcales</taxon>
        <taxon>Dermacoccaceae</taxon>
        <taxon>Allobranchiibius</taxon>
    </lineage>
</organism>
<accession>A0A853DJ55</accession>
<dbReference type="NCBIfam" id="TIGR03462">
    <property type="entry name" value="CarR_dom_SF"/>
    <property type="match status" value="1"/>
</dbReference>
<keyword evidence="6 8" id="KW-0472">Membrane</keyword>
<comment type="pathway">
    <text evidence="2">Carotenoid biosynthesis.</text>
</comment>
<feature type="domain" description="Lycopene cyclase" evidence="9">
    <location>
        <begin position="5"/>
        <end position="94"/>
    </location>
</feature>
<feature type="transmembrane region" description="Helical" evidence="8">
    <location>
        <begin position="36"/>
        <end position="59"/>
    </location>
</feature>
<keyword evidence="4" id="KW-0125">Carotenoid biosynthesis</keyword>
<dbReference type="GO" id="GO:0016020">
    <property type="term" value="C:membrane"/>
    <property type="evidence" value="ECO:0007669"/>
    <property type="project" value="UniProtKB-SubCell"/>
</dbReference>
<dbReference type="Pfam" id="PF18916">
    <property type="entry name" value="Lycopene_cyc"/>
    <property type="match status" value="1"/>
</dbReference>
<dbReference type="AlphaFoldDB" id="A0A853DJ55"/>
<evidence type="ECO:0000256" key="1">
    <source>
        <dbReference type="ARBA" id="ARBA00004141"/>
    </source>
</evidence>
<name>A0A853DJ55_9MICO</name>
<keyword evidence="7" id="KW-0413">Isomerase</keyword>
<evidence type="ECO:0000259" key="9">
    <source>
        <dbReference type="Pfam" id="PF18916"/>
    </source>
</evidence>
<dbReference type="RefSeq" id="WP_179483164.1">
    <property type="nucleotide sequence ID" value="NZ_JACCFW010000001.1"/>
</dbReference>
<evidence type="ECO:0000256" key="8">
    <source>
        <dbReference type="SAM" id="Phobius"/>
    </source>
</evidence>
<comment type="caution">
    <text evidence="10">The sequence shown here is derived from an EMBL/GenBank/DDBJ whole genome shotgun (WGS) entry which is preliminary data.</text>
</comment>
<dbReference type="GO" id="GO:0045436">
    <property type="term" value="F:lycopene beta cyclase activity"/>
    <property type="evidence" value="ECO:0007669"/>
    <property type="project" value="UniProtKB-ARBA"/>
</dbReference>
<keyword evidence="11" id="KW-1185">Reference proteome</keyword>
<dbReference type="InterPro" id="IPR017825">
    <property type="entry name" value="Lycopene_cyclase_dom"/>
</dbReference>
<proteinExistence type="predicted"/>
<keyword evidence="3 8" id="KW-0812">Transmembrane</keyword>
<feature type="transmembrane region" description="Helical" evidence="8">
    <location>
        <begin position="79"/>
        <end position="103"/>
    </location>
</feature>
<sequence>MRHLTYLLILLGCVVLTLPLEFVIGARVWRRPTRAALAIVPPALIFIGWDLIGVARGWWTYGARYLVGVHLGSLPLEEVLFFLVVPLCALLTFEAVGICGRLLRGRGAQPAERVDAGHDA</sequence>
<evidence type="ECO:0000256" key="3">
    <source>
        <dbReference type="ARBA" id="ARBA00022692"/>
    </source>
</evidence>
<evidence type="ECO:0000256" key="6">
    <source>
        <dbReference type="ARBA" id="ARBA00023136"/>
    </source>
</evidence>
<evidence type="ECO:0000256" key="7">
    <source>
        <dbReference type="ARBA" id="ARBA00023235"/>
    </source>
</evidence>
<evidence type="ECO:0000256" key="4">
    <source>
        <dbReference type="ARBA" id="ARBA00022746"/>
    </source>
</evidence>
<gene>
    <name evidence="10" type="ORF">HNR15_003026</name>
</gene>
<evidence type="ECO:0000256" key="5">
    <source>
        <dbReference type="ARBA" id="ARBA00022989"/>
    </source>
</evidence>
<reference evidence="10 11" key="1">
    <citation type="submission" date="2020-07" db="EMBL/GenBank/DDBJ databases">
        <title>Sequencing the genomes of 1000 actinobacteria strains.</title>
        <authorList>
            <person name="Klenk H.-P."/>
        </authorList>
    </citation>
    <scope>NUCLEOTIDE SEQUENCE [LARGE SCALE GENOMIC DNA]</scope>
    <source>
        <strain evidence="10 11">DSM 29531</strain>
    </source>
</reference>
<comment type="subcellular location">
    <subcellularLocation>
        <location evidence="1">Membrane</location>
        <topology evidence="1">Multi-pass membrane protein</topology>
    </subcellularLocation>
</comment>
<dbReference type="Proteomes" id="UP000571817">
    <property type="component" value="Unassembled WGS sequence"/>
</dbReference>
<evidence type="ECO:0000256" key="2">
    <source>
        <dbReference type="ARBA" id="ARBA00004829"/>
    </source>
</evidence>